<evidence type="ECO:0000313" key="4">
    <source>
        <dbReference type="EMBL" id="SLM32522.1"/>
    </source>
</evidence>
<evidence type="ECO:0000256" key="1">
    <source>
        <dbReference type="ARBA" id="ARBA00022553"/>
    </source>
</evidence>
<dbReference type="InterPro" id="IPR001789">
    <property type="entry name" value="Sig_transdc_resp-reg_receiver"/>
</dbReference>
<dbReference type="STRING" id="1246637.MTBBW1_750043"/>
<evidence type="ECO:0000256" key="2">
    <source>
        <dbReference type="PROSITE-ProRule" id="PRU00169"/>
    </source>
</evidence>
<dbReference type="Pfam" id="PF00072">
    <property type="entry name" value="Response_reg"/>
    <property type="match status" value="1"/>
</dbReference>
<keyword evidence="1 2" id="KW-0597">Phosphoprotein</keyword>
<name>A0A1W1HJH5_9BACT</name>
<dbReference type="InterPro" id="IPR050595">
    <property type="entry name" value="Bact_response_regulator"/>
</dbReference>
<dbReference type="PANTHER" id="PTHR44591:SF3">
    <property type="entry name" value="RESPONSE REGULATORY DOMAIN-CONTAINING PROTEIN"/>
    <property type="match status" value="1"/>
</dbReference>
<dbReference type="Gene3D" id="3.40.50.2300">
    <property type="match status" value="1"/>
</dbReference>
<feature type="domain" description="Response regulatory" evidence="3">
    <location>
        <begin position="4"/>
        <end position="75"/>
    </location>
</feature>
<feature type="modified residue" description="4-aspartylphosphate" evidence="2">
    <location>
        <position position="53"/>
    </location>
</feature>
<dbReference type="PROSITE" id="PS50110">
    <property type="entry name" value="RESPONSE_REGULATORY"/>
    <property type="match status" value="1"/>
</dbReference>
<evidence type="ECO:0000259" key="3">
    <source>
        <dbReference type="PROSITE" id="PS50110"/>
    </source>
</evidence>
<dbReference type="PANTHER" id="PTHR44591">
    <property type="entry name" value="STRESS RESPONSE REGULATOR PROTEIN 1"/>
    <property type="match status" value="1"/>
</dbReference>
<evidence type="ECO:0000313" key="5">
    <source>
        <dbReference type="Proteomes" id="UP000191931"/>
    </source>
</evidence>
<sequence>MNDKIVIVDDEDGILKMRQSLLLRNTCKCILFLSPFEALNAIENINPAVVIADQKMPGMTGTEFLEKVKKSESPD</sequence>
<dbReference type="OrthoDB" id="9788090at2"/>
<dbReference type="SUPFAM" id="SSF52172">
    <property type="entry name" value="CheY-like"/>
    <property type="match status" value="1"/>
</dbReference>
<gene>
    <name evidence="4" type="ORF">MTBBW1_750043</name>
</gene>
<dbReference type="GO" id="GO:0000160">
    <property type="term" value="P:phosphorelay signal transduction system"/>
    <property type="evidence" value="ECO:0007669"/>
    <property type="project" value="InterPro"/>
</dbReference>
<protein>
    <recommendedName>
        <fullName evidence="3">Response regulatory domain-containing protein</fullName>
    </recommendedName>
</protein>
<keyword evidence="5" id="KW-1185">Reference proteome</keyword>
<accession>A0A1W1HJH5</accession>
<dbReference type="Proteomes" id="UP000191931">
    <property type="component" value="Unassembled WGS sequence"/>
</dbReference>
<organism evidence="4 5">
    <name type="scientific">Desulfamplus magnetovallimortis</name>
    <dbReference type="NCBI Taxonomy" id="1246637"/>
    <lineage>
        <taxon>Bacteria</taxon>
        <taxon>Pseudomonadati</taxon>
        <taxon>Thermodesulfobacteriota</taxon>
        <taxon>Desulfobacteria</taxon>
        <taxon>Desulfobacterales</taxon>
        <taxon>Desulfobacteraceae</taxon>
        <taxon>Desulfamplus</taxon>
    </lineage>
</organism>
<dbReference type="AlphaFoldDB" id="A0A1W1HJH5"/>
<dbReference type="EMBL" id="FWEV01000320">
    <property type="protein sequence ID" value="SLM32522.1"/>
    <property type="molecule type" value="Genomic_DNA"/>
</dbReference>
<reference evidence="4 5" key="1">
    <citation type="submission" date="2017-03" db="EMBL/GenBank/DDBJ databases">
        <authorList>
            <person name="Afonso C.L."/>
            <person name="Miller P.J."/>
            <person name="Scott M.A."/>
            <person name="Spackman E."/>
            <person name="Goraichik I."/>
            <person name="Dimitrov K.M."/>
            <person name="Suarez D.L."/>
            <person name="Swayne D.E."/>
        </authorList>
    </citation>
    <scope>NUCLEOTIDE SEQUENCE [LARGE SCALE GENOMIC DNA]</scope>
    <source>
        <strain evidence="4">PRJEB14757</strain>
    </source>
</reference>
<dbReference type="InterPro" id="IPR011006">
    <property type="entry name" value="CheY-like_superfamily"/>
</dbReference>
<dbReference type="RefSeq" id="WP_080802408.1">
    <property type="nucleotide sequence ID" value="NZ_LT828543.1"/>
</dbReference>
<proteinExistence type="predicted"/>